<reference evidence="2" key="1">
    <citation type="journal article" date="2019" name="Int. J. Syst. Evol. Microbiol.">
        <title>The Global Catalogue of Microorganisms (GCM) 10K type strain sequencing project: providing services to taxonomists for standard genome sequencing and annotation.</title>
        <authorList>
            <consortium name="The Broad Institute Genomics Platform"/>
            <consortium name="The Broad Institute Genome Sequencing Center for Infectious Disease"/>
            <person name="Wu L."/>
            <person name="Ma J."/>
        </authorList>
    </citation>
    <scope>NUCLEOTIDE SEQUENCE [LARGE SCALE GENOMIC DNA]</scope>
    <source>
        <strain evidence="2">JCM 10649</strain>
    </source>
</reference>
<organism evidence="1 2">
    <name type="scientific">Streptomyces stramineus</name>
    <dbReference type="NCBI Taxonomy" id="173861"/>
    <lineage>
        <taxon>Bacteria</taxon>
        <taxon>Bacillati</taxon>
        <taxon>Actinomycetota</taxon>
        <taxon>Actinomycetes</taxon>
        <taxon>Kitasatosporales</taxon>
        <taxon>Streptomycetaceae</taxon>
        <taxon>Streptomyces</taxon>
    </lineage>
</organism>
<gene>
    <name evidence="1" type="ORF">GCM10009544_24170</name>
</gene>
<dbReference type="EMBL" id="BAAAHB010000019">
    <property type="protein sequence ID" value="GAA0460766.1"/>
    <property type="molecule type" value="Genomic_DNA"/>
</dbReference>
<sequence>MLKWVNAVVRRIDAAAATVVCGAHRAREAAGPALAATRSRRYPGTAHLMGMRGGTDGFAGELVLLHR</sequence>
<evidence type="ECO:0000313" key="1">
    <source>
        <dbReference type="EMBL" id="GAA0460766.1"/>
    </source>
</evidence>
<keyword evidence="2" id="KW-1185">Reference proteome</keyword>
<name>A0ABP3JQ60_9ACTN</name>
<comment type="caution">
    <text evidence="1">The sequence shown here is derived from an EMBL/GenBank/DDBJ whole genome shotgun (WGS) entry which is preliminary data.</text>
</comment>
<proteinExistence type="predicted"/>
<evidence type="ECO:0000313" key="2">
    <source>
        <dbReference type="Proteomes" id="UP001499895"/>
    </source>
</evidence>
<accession>A0ABP3JQ60</accession>
<protein>
    <submittedName>
        <fullName evidence="1">Uncharacterized protein</fullName>
    </submittedName>
</protein>
<dbReference type="Proteomes" id="UP001499895">
    <property type="component" value="Unassembled WGS sequence"/>
</dbReference>